<feature type="compositionally biased region" description="Pro residues" evidence="3">
    <location>
        <begin position="617"/>
        <end position="626"/>
    </location>
</feature>
<dbReference type="Proteomes" id="UP000694930">
    <property type="component" value="Chromosome 2"/>
</dbReference>
<feature type="compositionally biased region" description="Pro residues" evidence="3">
    <location>
        <begin position="677"/>
        <end position="696"/>
    </location>
</feature>
<feature type="compositionally biased region" description="Pro residues" evidence="3">
    <location>
        <begin position="522"/>
        <end position="533"/>
    </location>
</feature>
<protein>
    <submittedName>
        <fullName evidence="5">Uncharacterized protein At4g04980</fullName>
    </submittedName>
</protein>
<evidence type="ECO:0000256" key="2">
    <source>
        <dbReference type="SAM" id="Coils"/>
    </source>
</evidence>
<gene>
    <name evidence="5" type="primary">LOC107009356</name>
</gene>
<sequence length="995" mass="108844">MLLFFFLLLQHSFNNFYYSIAFIHRFFASADNISVFSIVKVDLVNSFLCFFSILYKTWYFSLEMAIGACFGVPPFFSRRKHTTTYQEEEMKETKRSPVVEKKKTPPIAVSKSFKSKGSTVRNSSRVAGNFIIMTELRNKILTLRDLLDLSPCIGSASVNELLLLTLKDLQQLYPTMNPSISLSKIDEAPMQQALQFFFDTLISIGEMWTGNDEWMVKCKDDSFSKQDNLEHYGVLLLDDMIQLASERMFDMMDEDEDDDEDEDEDDQIRYERPSFNMFGRVLSESYSSSKSSLSSTPVTPTSVLPELRSKKNTKASYSPPRLLPLRVQAVGKLNPIDVKRLSFHMFPNVAAQDSNFVVQLTSTVNEQKSDVEAEKDSQVKTKDDEEFGQDCEMTDSPDILPTSMDAQSENEGTCKTGVKNNLPVSGHVTLDVLLPPSLPEQGAGQQSPLTLSLNVIDSQKPTSTLQISLLTPDGDISLNQPSTFAPAAPQPPPPPPPPPVPNSSGNAEGSRPAPLLAKPSGVPQPPPPPPPPLMSSANVATPQHPMKPISALPPPPPPPPPMTRKEITCPPPPPPPPMTSGQRVAPPPPPPPPMTSVKAVTPPPPPPPPMTSGKGVAPPPPPPPPMTSGNVISVPPPPPPPMGSKFTAPPPPPPPMGSKGMAPAPPPPPMTSNGRMPAPPPPMPMGKGGAPPPPPGFAGARSLGPRKGATKLKRSSQMGNLYRLLKGKVEGSSLNGKSKGRKGKASASAPAGGKQGMADALAEMTKRSAYHQQIEEDVKVHAQTIKEMKTAISSFQTSDMSELIKFHKTVESNLEKLTDESQVLARFEEFPTKKLEALRMAAALHTKLDTIAKTLQNWPLVPPVGQLLDKAENYFNKIKGEMDTLERTKDDESKKFTSHKIHFDFGILVRIKELMVDVSSNCMELTLKERREAKQKENEGPTPKNDGKKGSAKLLWKAFQFAFRVYTFAGGQDDRADMLTKELAQEIETDPNPET</sequence>
<reference evidence="5" key="2">
    <citation type="submission" date="2025-08" db="UniProtKB">
        <authorList>
            <consortium name="RefSeq"/>
        </authorList>
    </citation>
    <scope>IDENTIFICATION</scope>
</reference>
<feature type="compositionally biased region" description="Basic and acidic residues" evidence="3">
    <location>
        <begin position="367"/>
        <end position="383"/>
    </location>
</feature>
<evidence type="ECO:0000313" key="4">
    <source>
        <dbReference type="Proteomes" id="UP000694930"/>
    </source>
</evidence>
<name>A0ABM1G0E3_SOLPN</name>
<proteinExistence type="predicted"/>
<feature type="compositionally biased region" description="Pro residues" evidence="3">
    <location>
        <begin position="569"/>
        <end position="578"/>
    </location>
</feature>
<feature type="compositionally biased region" description="Pro residues" evidence="3">
    <location>
        <begin position="585"/>
        <end position="594"/>
    </location>
</feature>
<feature type="region of interest" description="Disordered" evidence="3">
    <location>
        <begin position="931"/>
        <end position="950"/>
    </location>
</feature>
<accession>A0ABM1G0E3</accession>
<evidence type="ECO:0000256" key="1">
    <source>
        <dbReference type="ARBA" id="ARBA00023054"/>
    </source>
</evidence>
<feature type="compositionally biased region" description="Pro residues" evidence="3">
    <location>
        <begin position="601"/>
        <end position="610"/>
    </location>
</feature>
<feature type="compositionally biased region" description="Basic and acidic residues" evidence="3">
    <location>
        <begin position="931"/>
        <end position="949"/>
    </location>
</feature>
<evidence type="ECO:0000313" key="5">
    <source>
        <dbReference type="RefSeq" id="XP_015064164.1"/>
    </source>
</evidence>
<feature type="compositionally biased region" description="Low complexity" evidence="3">
    <location>
        <begin position="288"/>
        <end position="305"/>
    </location>
</feature>
<feature type="region of interest" description="Disordered" evidence="3">
    <location>
        <begin position="472"/>
        <end position="713"/>
    </location>
</feature>
<dbReference type="PANTHER" id="PTHR31342">
    <property type="entry name" value="PROTEIN CHUP1, CHLOROPLASTIC"/>
    <property type="match status" value="1"/>
</dbReference>
<dbReference type="RefSeq" id="XP_015064164.1">
    <property type="nucleotide sequence ID" value="XM_015208678.2"/>
</dbReference>
<dbReference type="PANTHER" id="PTHR31342:SF56">
    <property type="entry name" value="HYDROXYPROLINE-RICH GLYCOPROTEIN FAMILY PROTEIN"/>
    <property type="match status" value="1"/>
</dbReference>
<feature type="compositionally biased region" description="Pro residues" evidence="3">
    <location>
        <begin position="551"/>
        <end position="562"/>
    </location>
</feature>
<keyword evidence="4" id="KW-1185">Reference proteome</keyword>
<dbReference type="GeneID" id="107009356"/>
<evidence type="ECO:0000256" key="3">
    <source>
        <dbReference type="SAM" id="MobiDB-lite"/>
    </source>
</evidence>
<feature type="compositionally biased region" description="Pro residues" evidence="3">
    <location>
        <begin position="488"/>
        <end position="501"/>
    </location>
</feature>
<feature type="compositionally biased region" description="Acidic residues" evidence="3">
    <location>
        <begin position="384"/>
        <end position="395"/>
    </location>
</feature>
<feature type="compositionally biased region" description="Pro residues" evidence="3">
    <location>
        <begin position="634"/>
        <end position="656"/>
    </location>
</feature>
<dbReference type="InterPro" id="IPR040265">
    <property type="entry name" value="CHUP1/IPGA1-like"/>
</dbReference>
<feature type="region of interest" description="Disordered" evidence="3">
    <location>
        <begin position="731"/>
        <end position="757"/>
    </location>
</feature>
<feature type="region of interest" description="Disordered" evidence="3">
    <location>
        <begin position="288"/>
        <end position="316"/>
    </location>
</feature>
<organism evidence="4 5">
    <name type="scientific">Solanum pennellii</name>
    <name type="common">Tomato</name>
    <name type="synonym">Lycopersicon pennellii</name>
    <dbReference type="NCBI Taxonomy" id="28526"/>
    <lineage>
        <taxon>Eukaryota</taxon>
        <taxon>Viridiplantae</taxon>
        <taxon>Streptophyta</taxon>
        <taxon>Embryophyta</taxon>
        <taxon>Tracheophyta</taxon>
        <taxon>Spermatophyta</taxon>
        <taxon>Magnoliopsida</taxon>
        <taxon>eudicotyledons</taxon>
        <taxon>Gunneridae</taxon>
        <taxon>Pentapetalae</taxon>
        <taxon>asterids</taxon>
        <taxon>lamiids</taxon>
        <taxon>Solanales</taxon>
        <taxon>Solanaceae</taxon>
        <taxon>Solanoideae</taxon>
        <taxon>Solaneae</taxon>
        <taxon>Solanum</taxon>
        <taxon>Solanum subgen. Lycopersicon</taxon>
    </lineage>
</organism>
<feature type="region of interest" description="Disordered" evidence="3">
    <location>
        <begin position="366"/>
        <end position="396"/>
    </location>
</feature>
<reference evidence="4" key="1">
    <citation type="journal article" date="2014" name="Nat. Genet.">
        <title>The genome of the stress-tolerant wild tomato species Solanum pennellii.</title>
        <authorList>
            <person name="Bolger A."/>
            <person name="Scossa F."/>
            <person name="Bolger M.E."/>
            <person name="Lanz C."/>
            <person name="Maumus F."/>
            <person name="Tohge T."/>
            <person name="Quesneville H."/>
            <person name="Alseekh S."/>
            <person name="Sorensen I."/>
            <person name="Lichtenstein G."/>
            <person name="Fich E.A."/>
            <person name="Conte M."/>
            <person name="Keller H."/>
            <person name="Schneeberger K."/>
            <person name="Schwacke R."/>
            <person name="Ofner I."/>
            <person name="Vrebalov J."/>
            <person name="Xu Y."/>
            <person name="Osorio S."/>
            <person name="Aflitos S.A."/>
            <person name="Schijlen E."/>
            <person name="Jimenez-Gomez J.M."/>
            <person name="Ryngajllo M."/>
            <person name="Kimura S."/>
            <person name="Kumar R."/>
            <person name="Koenig D."/>
            <person name="Headland L.R."/>
            <person name="Maloof J.N."/>
            <person name="Sinha N."/>
            <person name="van Ham R.C."/>
            <person name="Lankhorst R.K."/>
            <person name="Mao L."/>
            <person name="Vogel A."/>
            <person name="Arsova B."/>
            <person name="Panstruga R."/>
            <person name="Fei Z."/>
            <person name="Rose J.K."/>
            <person name="Zamir D."/>
            <person name="Carrari F."/>
            <person name="Giovannoni J.J."/>
            <person name="Weigel D."/>
            <person name="Usadel B."/>
            <person name="Fernie A.R."/>
        </authorList>
    </citation>
    <scope>NUCLEOTIDE SEQUENCE [LARGE SCALE GENOMIC DNA]</scope>
    <source>
        <strain evidence="4">cv. LA0716</strain>
    </source>
</reference>
<keyword evidence="1 2" id="KW-0175">Coiled coil</keyword>
<feature type="coiled-coil region" evidence="2">
    <location>
        <begin position="868"/>
        <end position="895"/>
    </location>
</feature>